<dbReference type="Pfam" id="PF13403">
    <property type="entry name" value="Hint_2"/>
    <property type="match status" value="1"/>
</dbReference>
<dbReference type="AlphaFoldDB" id="A0A8X8H3E8"/>
<keyword evidence="3" id="KW-1185">Reference proteome</keyword>
<accession>A0A8X8H3E8</accession>
<dbReference type="InterPro" id="IPR028992">
    <property type="entry name" value="Hedgehog/Intein_dom"/>
</dbReference>
<dbReference type="SUPFAM" id="SSF51294">
    <property type="entry name" value="Hedgehog/intein (Hint) domain"/>
    <property type="match status" value="1"/>
</dbReference>
<dbReference type="RefSeq" id="WP_174540020.1">
    <property type="nucleotide sequence ID" value="NZ_WHUT02000018.1"/>
</dbReference>
<feature type="domain" description="Hedgehog/Intein (Hint)" evidence="1">
    <location>
        <begin position="130"/>
        <end position="277"/>
    </location>
</feature>
<protein>
    <submittedName>
        <fullName evidence="2">Hint domain-containing protein</fullName>
    </submittedName>
</protein>
<gene>
    <name evidence="2" type="ORF">GEU84_019680</name>
</gene>
<proteinExistence type="predicted"/>
<dbReference type="EMBL" id="WHUT02000018">
    <property type="protein sequence ID" value="NUB46616.1"/>
    <property type="molecule type" value="Genomic_DNA"/>
</dbReference>
<organism evidence="2 3">
    <name type="scientific">Fertoeibacter niger</name>
    <dbReference type="NCBI Taxonomy" id="2656921"/>
    <lineage>
        <taxon>Bacteria</taxon>
        <taxon>Pseudomonadati</taxon>
        <taxon>Pseudomonadota</taxon>
        <taxon>Alphaproteobacteria</taxon>
        <taxon>Rhodobacterales</taxon>
        <taxon>Paracoccaceae</taxon>
        <taxon>Fertoeibacter</taxon>
    </lineage>
</organism>
<evidence type="ECO:0000313" key="2">
    <source>
        <dbReference type="EMBL" id="NUB46616.1"/>
    </source>
</evidence>
<comment type="caution">
    <text evidence="2">The sequence shown here is derived from an EMBL/GenBank/DDBJ whole genome shotgun (WGS) entry which is preliminary data.</text>
</comment>
<sequence length="336" mass="36076">MPDANVSVTPYNGSLIGAQLLSAQRTLVLNNFGSSFSGTLTDNDGTLSDADDGLSSFNGASLNYIGSGTVQPGVNVLGVTVPLGVAKPVVVFEAGGQIYFHFPQGPPNLLGAVALVTNITSAPYSVFNPVCFVEGTWIATPDGDRLIETLNVGDQVNDIDGAPHEILWIGGRRMDLPIGLCPDYVRWLPVRVPAEAFGPGCPTRDLLVSQQHRLMIEGSGPELLFGDARVLVPAKALLGDVVALDRDLRQVTYYHILCRRHVILMANGLPSESLYPGPVAKDAIAQDALARPGREEAEALFSDLADMRVPFQPHSDYPMLRIREGRMLRPVARAAR</sequence>
<dbReference type="InterPro" id="IPR036844">
    <property type="entry name" value="Hint_dom_sf"/>
</dbReference>
<evidence type="ECO:0000313" key="3">
    <source>
        <dbReference type="Proteomes" id="UP000484076"/>
    </source>
</evidence>
<name>A0A8X8H3E8_9RHOB</name>
<evidence type="ECO:0000259" key="1">
    <source>
        <dbReference type="Pfam" id="PF13403"/>
    </source>
</evidence>
<reference evidence="2" key="1">
    <citation type="submission" date="2020-05" db="EMBL/GenBank/DDBJ databases">
        <title>Fertoebacter nigrum gen. nov., sp. nov., a new member of the family Rhodobacteraceae.</title>
        <authorList>
            <person name="Szuroczki S."/>
            <person name="Abbaszade G."/>
            <person name="Buni D."/>
            <person name="Schumann P."/>
            <person name="Toth E."/>
        </authorList>
    </citation>
    <scope>NUCLEOTIDE SEQUENCE</scope>
    <source>
        <strain evidence="2">RG-N-1a</strain>
    </source>
</reference>
<dbReference type="Proteomes" id="UP000484076">
    <property type="component" value="Unassembled WGS sequence"/>
</dbReference>